<dbReference type="EMBL" id="JACU01000008">
    <property type="protein sequence ID" value="KMS52924.1"/>
    <property type="molecule type" value="Genomic_DNA"/>
</dbReference>
<organism evidence="11 12">
    <name type="scientific">Novosphingobium barchaimii LL02</name>
    <dbReference type="NCBI Taxonomy" id="1114963"/>
    <lineage>
        <taxon>Bacteria</taxon>
        <taxon>Pseudomonadati</taxon>
        <taxon>Pseudomonadota</taxon>
        <taxon>Alphaproteobacteria</taxon>
        <taxon>Sphingomonadales</taxon>
        <taxon>Sphingomonadaceae</taxon>
        <taxon>Novosphingobium</taxon>
    </lineage>
</organism>
<evidence type="ECO:0000259" key="9">
    <source>
        <dbReference type="Pfam" id="PF07568"/>
    </source>
</evidence>
<evidence type="ECO:0000256" key="4">
    <source>
        <dbReference type="ARBA" id="ARBA00022679"/>
    </source>
</evidence>
<dbReference type="Pfam" id="PF13581">
    <property type="entry name" value="HATPase_c_2"/>
    <property type="match status" value="1"/>
</dbReference>
<evidence type="ECO:0000256" key="2">
    <source>
        <dbReference type="ARBA" id="ARBA00012438"/>
    </source>
</evidence>
<name>A0A0J7XMQ9_9SPHN</name>
<dbReference type="GO" id="GO:0004673">
    <property type="term" value="F:protein histidine kinase activity"/>
    <property type="evidence" value="ECO:0007669"/>
    <property type="project" value="UniProtKB-EC"/>
</dbReference>
<keyword evidence="4" id="KW-0808">Transferase</keyword>
<evidence type="ECO:0000256" key="7">
    <source>
        <dbReference type="ARBA" id="ARBA00022840"/>
    </source>
</evidence>
<feature type="region of interest" description="Disordered" evidence="8">
    <location>
        <begin position="1"/>
        <end position="51"/>
    </location>
</feature>
<comment type="caution">
    <text evidence="11">The sequence shown here is derived from an EMBL/GenBank/DDBJ whole genome shotgun (WGS) entry which is preliminary data.</text>
</comment>
<dbReference type="OrthoDB" id="7297573at2"/>
<evidence type="ECO:0000256" key="1">
    <source>
        <dbReference type="ARBA" id="ARBA00000085"/>
    </source>
</evidence>
<dbReference type="Gene3D" id="3.30.565.10">
    <property type="entry name" value="Histidine kinase-like ATPase, C-terminal domain"/>
    <property type="match status" value="1"/>
</dbReference>
<gene>
    <name evidence="11" type="ORF">V474_23570</name>
</gene>
<dbReference type="InterPro" id="IPR011495">
    <property type="entry name" value="Sig_transdc_His_kin_sub2_dim/P"/>
</dbReference>
<comment type="catalytic activity">
    <reaction evidence="1">
        <text>ATP + protein L-histidine = ADP + protein N-phospho-L-histidine.</text>
        <dbReference type="EC" id="2.7.13.3"/>
    </reaction>
</comment>
<dbReference type="Proteomes" id="UP000052268">
    <property type="component" value="Unassembled WGS sequence"/>
</dbReference>
<dbReference type="GO" id="GO:0005524">
    <property type="term" value="F:ATP binding"/>
    <property type="evidence" value="ECO:0007669"/>
    <property type="project" value="UniProtKB-KW"/>
</dbReference>
<feature type="domain" description="Signal transduction histidine kinase subgroup 2 dimerisation and phosphoacceptor" evidence="9">
    <location>
        <begin position="55"/>
        <end position="126"/>
    </location>
</feature>
<keyword evidence="12" id="KW-1185">Reference proteome</keyword>
<dbReference type="AlphaFoldDB" id="A0A0J7XMQ9"/>
<dbReference type="Pfam" id="PF07568">
    <property type="entry name" value="HisKA_2"/>
    <property type="match status" value="1"/>
</dbReference>
<evidence type="ECO:0000256" key="3">
    <source>
        <dbReference type="ARBA" id="ARBA00022553"/>
    </source>
</evidence>
<evidence type="ECO:0000313" key="11">
    <source>
        <dbReference type="EMBL" id="KMS52924.1"/>
    </source>
</evidence>
<dbReference type="PANTHER" id="PTHR41523:SF7">
    <property type="entry name" value="HISTIDINE KINASE"/>
    <property type="match status" value="1"/>
</dbReference>
<protein>
    <recommendedName>
        <fullName evidence="2">histidine kinase</fullName>
        <ecNumber evidence="2">2.7.13.3</ecNumber>
    </recommendedName>
</protein>
<evidence type="ECO:0000256" key="5">
    <source>
        <dbReference type="ARBA" id="ARBA00022741"/>
    </source>
</evidence>
<dbReference type="EC" id="2.7.13.3" evidence="2"/>
<sequence>MMAAADEAGKKAVMPTLPTRPVNKERRMPMAQRSSSREAHAGPAASPVGADGAFESDHRIANNLQLLMAMIAAERRDIVDPAAALALERMLGRIGAIAGVHRQLTRPQESGMVEIGGYLQTLALQIEAGCCDVVAGRQLRVASDTALVPARLAAAIGLIASECVLNACKYAYHAQEAGEVRIVMRLASAHALRFSVEDDGIGSGSPEPGFGTRLIEMLAARIGAALIRENTRPGTRIVLAVPLR</sequence>
<dbReference type="SUPFAM" id="SSF55874">
    <property type="entry name" value="ATPase domain of HSP90 chaperone/DNA topoisomerase II/histidine kinase"/>
    <property type="match status" value="1"/>
</dbReference>
<keyword evidence="7" id="KW-0067">ATP-binding</keyword>
<keyword evidence="5" id="KW-0547">Nucleotide-binding</keyword>
<evidence type="ECO:0000313" key="12">
    <source>
        <dbReference type="Proteomes" id="UP000052268"/>
    </source>
</evidence>
<evidence type="ECO:0000256" key="8">
    <source>
        <dbReference type="SAM" id="MobiDB-lite"/>
    </source>
</evidence>
<dbReference type="InterPro" id="IPR003594">
    <property type="entry name" value="HATPase_dom"/>
</dbReference>
<feature type="domain" description="Histidine kinase/HSP90-like ATPase" evidence="10">
    <location>
        <begin position="140"/>
        <end position="220"/>
    </location>
</feature>
<keyword evidence="6" id="KW-0418">Kinase</keyword>
<keyword evidence="3" id="KW-0597">Phosphoprotein</keyword>
<dbReference type="InterPro" id="IPR036890">
    <property type="entry name" value="HATPase_C_sf"/>
</dbReference>
<evidence type="ECO:0000259" key="10">
    <source>
        <dbReference type="Pfam" id="PF13581"/>
    </source>
</evidence>
<proteinExistence type="predicted"/>
<dbReference type="PATRIC" id="fig|1114963.3.peg.3561"/>
<accession>A0A0J7XMQ9</accession>
<evidence type="ECO:0000256" key="6">
    <source>
        <dbReference type="ARBA" id="ARBA00022777"/>
    </source>
</evidence>
<dbReference type="PANTHER" id="PTHR41523">
    <property type="entry name" value="TWO-COMPONENT SYSTEM SENSOR PROTEIN"/>
    <property type="match status" value="1"/>
</dbReference>
<reference evidence="11 12" key="1">
    <citation type="journal article" date="2015" name="G3 (Bethesda)">
        <title>Insights into Ongoing Evolution of the Hexachlorocyclohexane Catabolic Pathway from Comparative Genomics of Ten Sphingomonadaceae Strains.</title>
        <authorList>
            <person name="Pearce S.L."/>
            <person name="Oakeshott J.G."/>
            <person name="Pandey G."/>
        </authorList>
    </citation>
    <scope>NUCLEOTIDE SEQUENCE [LARGE SCALE GENOMIC DNA]</scope>
    <source>
        <strain evidence="11 12">LL02</strain>
    </source>
</reference>